<dbReference type="RefSeq" id="WP_036777850.1">
    <property type="nucleotide sequence ID" value="NZ_CAWLTM010000096.1"/>
</dbReference>
<protein>
    <submittedName>
        <fullName evidence="1">Toxin YafO, type II toxin-antitoxin system</fullName>
    </submittedName>
</protein>
<keyword evidence="2" id="KW-1185">Reference proteome</keyword>
<reference evidence="1 2" key="1">
    <citation type="submission" date="2014-03" db="EMBL/GenBank/DDBJ databases">
        <title>Draft Genome of Photorhabdus luminescens BA1, an Egyptian Isolate.</title>
        <authorList>
            <person name="Ghazal S."/>
            <person name="Hurst S.G.IV."/>
            <person name="Morris K."/>
            <person name="Thomas K."/>
            <person name="Tisa L.S."/>
        </authorList>
    </citation>
    <scope>NUCLEOTIDE SEQUENCE [LARGE SCALE GENOMIC DNA]</scope>
    <source>
        <strain evidence="1 2">BA1</strain>
    </source>
</reference>
<dbReference type="InterPro" id="IPR020353">
    <property type="entry name" value="Toxin_YafO"/>
</dbReference>
<dbReference type="EMBL" id="JFGV01000019">
    <property type="protein sequence ID" value="EYU15830.1"/>
    <property type="molecule type" value="Genomic_DNA"/>
</dbReference>
<dbReference type="Proteomes" id="UP000023464">
    <property type="component" value="Unassembled WGS sequence"/>
</dbReference>
<sequence>MEQVDVSINEYTRKDFFDDVFLKHPDLEQAILQDFKHYKETGEVPDYFGRDVAYTQPEAAYKSCMMHIHLCFPPDSFPTNRVQYYRTCKSNSPENDACLVYVQGLLEENKYSLLAIMHPDAHGKARNPKIMSYLARIAQDFRDNN</sequence>
<gene>
    <name evidence="1" type="ORF">BA1DRAFT_01693</name>
</gene>
<accession>A0A022PMP3</accession>
<dbReference type="PATRIC" id="fig|1393736.3.peg.1706"/>
<proteinExistence type="predicted"/>
<dbReference type="AlphaFoldDB" id="A0A022PMP3"/>
<evidence type="ECO:0000313" key="1">
    <source>
        <dbReference type="EMBL" id="EYU15830.1"/>
    </source>
</evidence>
<name>A0A022PMP3_9GAMM</name>
<evidence type="ECO:0000313" key="2">
    <source>
        <dbReference type="Proteomes" id="UP000023464"/>
    </source>
</evidence>
<organism evidence="1 2">
    <name type="scientific">Photorhabdus aegyptia</name>
    <dbReference type="NCBI Taxonomy" id="2805098"/>
    <lineage>
        <taxon>Bacteria</taxon>
        <taxon>Pseudomonadati</taxon>
        <taxon>Pseudomonadota</taxon>
        <taxon>Gammaproteobacteria</taxon>
        <taxon>Enterobacterales</taxon>
        <taxon>Morganellaceae</taxon>
        <taxon>Photorhabdus</taxon>
    </lineage>
</organism>
<dbReference type="Pfam" id="PF13957">
    <property type="entry name" value="YafO_toxin"/>
    <property type="match status" value="1"/>
</dbReference>
<comment type="caution">
    <text evidence="1">The sequence shown here is derived from an EMBL/GenBank/DDBJ whole genome shotgun (WGS) entry which is preliminary data.</text>
</comment>